<feature type="transmembrane region" description="Helical" evidence="1">
    <location>
        <begin position="49"/>
        <end position="69"/>
    </location>
</feature>
<dbReference type="RefSeq" id="WP_233696756.1">
    <property type="nucleotide sequence ID" value="NZ_JAJNBZ010000006.1"/>
</dbReference>
<dbReference type="EMBL" id="JAJNBZ010000006">
    <property type="protein sequence ID" value="MCE5169873.1"/>
    <property type="molecule type" value="Genomic_DNA"/>
</dbReference>
<keyword evidence="1" id="KW-1133">Transmembrane helix</keyword>
<evidence type="ECO:0000313" key="3">
    <source>
        <dbReference type="Proteomes" id="UP001199916"/>
    </source>
</evidence>
<keyword evidence="1" id="KW-0812">Transmembrane</keyword>
<accession>A0ABS8YCY3</accession>
<dbReference type="Proteomes" id="UP001199916">
    <property type="component" value="Unassembled WGS sequence"/>
</dbReference>
<feature type="transmembrane region" description="Helical" evidence="1">
    <location>
        <begin position="24"/>
        <end position="43"/>
    </location>
</feature>
<evidence type="ECO:0000313" key="2">
    <source>
        <dbReference type="EMBL" id="MCE5169873.1"/>
    </source>
</evidence>
<organism evidence="2 3">
    <name type="scientific">Paenibacillus profundus</name>
    <dbReference type="NCBI Taxonomy" id="1173085"/>
    <lineage>
        <taxon>Bacteria</taxon>
        <taxon>Bacillati</taxon>
        <taxon>Bacillota</taxon>
        <taxon>Bacilli</taxon>
        <taxon>Bacillales</taxon>
        <taxon>Paenibacillaceae</taxon>
        <taxon>Paenibacillus</taxon>
    </lineage>
</organism>
<gene>
    <name evidence="2" type="ORF">LQV63_11170</name>
</gene>
<protein>
    <submittedName>
        <fullName evidence="2">Uncharacterized protein</fullName>
    </submittedName>
</protein>
<feature type="transmembrane region" description="Helical" evidence="1">
    <location>
        <begin position="106"/>
        <end position="128"/>
    </location>
</feature>
<comment type="caution">
    <text evidence="2">The sequence shown here is derived from an EMBL/GenBank/DDBJ whole genome shotgun (WGS) entry which is preliminary data.</text>
</comment>
<feature type="transmembrane region" description="Helical" evidence="1">
    <location>
        <begin position="76"/>
        <end position="94"/>
    </location>
</feature>
<sequence length="143" mass="16487">MTNETSPSEDYFGRMNRQAQRGKSVLRTIIFSNCLLLTIFIYLNFKYGASPQSVIGSINTIVICVLLYMGKEWAKWLFVCMSFFQAGMIAYLFFTYQISIRMNIPSMYWIVLTLTLILSVISSLIMLISKGVGEYLYIQSTKY</sequence>
<keyword evidence="1" id="KW-0472">Membrane</keyword>
<evidence type="ECO:0000256" key="1">
    <source>
        <dbReference type="SAM" id="Phobius"/>
    </source>
</evidence>
<proteinExistence type="predicted"/>
<keyword evidence="3" id="KW-1185">Reference proteome</keyword>
<name>A0ABS8YCY3_9BACL</name>
<reference evidence="2 3" key="1">
    <citation type="submission" date="2021-11" db="EMBL/GenBank/DDBJ databases">
        <title>Draft genome sequence of Paenibacillus profundus YoMME, a new Gram-positive bacteria with exoelectrogenic properties.</title>
        <authorList>
            <person name="Hubenova Y."/>
            <person name="Hubenova E."/>
            <person name="Manasiev Y."/>
            <person name="Peykov S."/>
            <person name="Mitov M."/>
        </authorList>
    </citation>
    <scope>NUCLEOTIDE SEQUENCE [LARGE SCALE GENOMIC DNA]</scope>
    <source>
        <strain evidence="2 3">YoMME</strain>
    </source>
</reference>